<sequence>MAKSNTKHRLCSRESSVSSLLASCSLNGSNSYNSEGSFQYKDKLYSSASQALQAYIDDFDLGRMYPSASTGKINIDKCSANIPEFSNYIYKPNNAFENLDHKKSSLFLSYRRQTINDIDSVSLTTDDLLKLPADGSFSFTCVGPRHRISKKNKKCIRRLNLQDTEKNQNFQEPFTPVGKDNLATPIVYTNINGKQCGRLKNPKFVNKTNKCISEPSFSKKSSFKDNSEHNLEKNYPRWLTSQKSDLNVSGITSIPDFKYPVWLHNQDLLPDTNGQRIYKIFKEDQCSPRHSYQAQRTSRLMNKLDCFEYSFEPSNISNSLCDDKGLVNEYKSDFEHTQCQCENPLLPGQSKKPFSGDKIELLILKAKRNIEHCAEELPESVEKDDSPNSLDKLEAERSWENTPVTFSGGEVCPIALMWKSMELPSGKPPVPVNSDDSPQQTSRAKCAKGYLEDFLNSDNQFWRLRSPKARCLSCTLSGGKYHGPVEALKQMLFNLQAVQESFNQNKTTEPREEIKQISEEDLSKLQLKESMVPISRSLQKALHHLSRLRDLVDDTSGKQSPKM</sequence>
<reference evidence="1" key="3">
    <citation type="submission" date="2025-09" db="UniProtKB">
        <authorList>
            <consortium name="Ensembl"/>
        </authorList>
    </citation>
    <scope>IDENTIFICATION</scope>
</reference>
<evidence type="ECO:0000313" key="2">
    <source>
        <dbReference type="Proteomes" id="UP000694387"/>
    </source>
</evidence>
<dbReference type="InterPro" id="IPR052679">
    <property type="entry name" value="Cell_Prolif_Regulator"/>
</dbReference>
<name>A0A9L0IBL2_EQUAS</name>
<dbReference type="PANTHER" id="PTHR35079:SF1">
    <property type="entry name" value="LUNG ADENOMA SUSCEPTIBILITY PROTEIN 2"/>
    <property type="match status" value="1"/>
</dbReference>
<dbReference type="InterPro" id="IPR031587">
    <property type="entry name" value="LAS2"/>
</dbReference>
<evidence type="ECO:0000313" key="1">
    <source>
        <dbReference type="Ensembl" id="ENSEASP00005038262.1"/>
    </source>
</evidence>
<protein>
    <submittedName>
        <fullName evidence="1">Chromosome 18 open reading frame 54</fullName>
    </submittedName>
</protein>
<dbReference type="Proteomes" id="UP000694387">
    <property type="component" value="Chromosome 7"/>
</dbReference>
<dbReference type="GeneTree" id="ENSGT00390000008823"/>
<dbReference type="AlphaFoldDB" id="A0A9L0IBL2"/>
<gene>
    <name evidence="1" type="primary">C18orf54</name>
</gene>
<accession>A0A9L0IBL2</accession>
<dbReference type="Ensembl" id="ENSEAST00005075950.1">
    <property type="protein sequence ID" value="ENSEASP00005038262.1"/>
    <property type="gene ID" value="ENSEASG00005003480.2"/>
</dbReference>
<proteinExistence type="predicted"/>
<organism evidence="1 2">
    <name type="scientific">Equus asinus</name>
    <name type="common">Donkey</name>
    <name type="synonym">Equus africanus asinus</name>
    <dbReference type="NCBI Taxonomy" id="9793"/>
    <lineage>
        <taxon>Eukaryota</taxon>
        <taxon>Metazoa</taxon>
        <taxon>Chordata</taxon>
        <taxon>Craniata</taxon>
        <taxon>Vertebrata</taxon>
        <taxon>Euteleostomi</taxon>
        <taxon>Mammalia</taxon>
        <taxon>Eutheria</taxon>
        <taxon>Laurasiatheria</taxon>
        <taxon>Perissodactyla</taxon>
        <taxon>Equidae</taxon>
        <taxon>Equus</taxon>
    </lineage>
</organism>
<reference evidence="1 2" key="1">
    <citation type="journal article" date="2020" name="Nat. Commun.">
        <title>Donkey genomes provide new insights into domestication and selection for coat color.</title>
        <authorList>
            <person name="Wang"/>
            <person name="C."/>
            <person name="Li"/>
            <person name="H."/>
            <person name="Guo"/>
            <person name="Y."/>
            <person name="Huang"/>
            <person name="J."/>
            <person name="Sun"/>
            <person name="Y."/>
            <person name="Min"/>
            <person name="J."/>
            <person name="Wang"/>
            <person name="J."/>
            <person name="Fang"/>
            <person name="X."/>
            <person name="Zhao"/>
            <person name="Z."/>
            <person name="Wang"/>
            <person name="S."/>
            <person name="Zhang"/>
            <person name="Y."/>
            <person name="Liu"/>
            <person name="Q."/>
            <person name="Jiang"/>
            <person name="Q."/>
            <person name="Wang"/>
            <person name="X."/>
            <person name="Guo"/>
            <person name="Y."/>
            <person name="Yang"/>
            <person name="C."/>
            <person name="Wang"/>
            <person name="Y."/>
            <person name="Tian"/>
            <person name="F."/>
            <person name="Zhuang"/>
            <person name="G."/>
            <person name="Fan"/>
            <person name="Y."/>
            <person name="Gao"/>
            <person name="Q."/>
            <person name="Li"/>
            <person name="Y."/>
            <person name="Ju"/>
            <person name="Z."/>
            <person name="Li"/>
            <person name="J."/>
            <person name="Li"/>
            <person name="R."/>
            <person name="Hou"/>
            <person name="M."/>
            <person name="Yang"/>
            <person name="G."/>
            <person name="Liu"/>
            <person name="G."/>
            <person name="Liu"/>
            <person name="W."/>
            <person name="Guo"/>
            <person name="J."/>
            <person name="Pan"/>
            <person name="S."/>
            <person name="Fan"/>
            <person name="G."/>
            <person name="Zhang"/>
            <person name="W."/>
            <person name="Zhang"/>
            <person name="R."/>
            <person name="Yu"/>
            <person name="J."/>
            <person name="Zhang"/>
            <person name="X."/>
            <person name="Yin"/>
            <person name="Q."/>
            <person name="Ji"/>
            <person name="C."/>
            <person name="Jin"/>
            <person name="Y."/>
            <person name="Yue"/>
            <person name="G."/>
            <person name="Liu"/>
            <person name="M."/>
            <person name="Xu"/>
            <person name="J."/>
            <person name="Liu"/>
            <person name="S."/>
            <person name="Jordana"/>
            <person name="J."/>
            <person name="Noce"/>
            <person name="A."/>
            <person name="Amills"/>
            <person name="M."/>
            <person name="Wu"/>
            <person name="D.D."/>
            <person name="Li"/>
            <person name="S."/>
            <person name="Zhou"/>
            <person name="X. and Zhong"/>
            <person name="J."/>
        </authorList>
    </citation>
    <scope>NUCLEOTIDE SEQUENCE [LARGE SCALE GENOMIC DNA]</scope>
</reference>
<dbReference type="GO" id="GO:0008285">
    <property type="term" value="P:negative regulation of cell population proliferation"/>
    <property type="evidence" value="ECO:0007669"/>
    <property type="project" value="Ensembl"/>
</dbReference>
<dbReference type="Pfam" id="PF15792">
    <property type="entry name" value="LAS2"/>
    <property type="match status" value="2"/>
</dbReference>
<reference evidence="1" key="2">
    <citation type="submission" date="2025-08" db="UniProtKB">
        <authorList>
            <consortium name="Ensembl"/>
        </authorList>
    </citation>
    <scope>IDENTIFICATION</scope>
</reference>
<keyword evidence="2" id="KW-1185">Reference proteome</keyword>
<dbReference type="PANTHER" id="PTHR35079">
    <property type="entry name" value="LUNG ADENOMA SUSCEPTIBILITY PROTEIN 2"/>
    <property type="match status" value="1"/>
</dbReference>